<reference evidence="4 5" key="1">
    <citation type="journal article" date="2016" name="Sci. Rep.">
        <title>Draft genome sequencing and secretome analysis of fungal phytopathogen Ascochyta rabiei provides insight into the necrotrophic effector repertoire.</title>
        <authorList>
            <person name="Verma S."/>
            <person name="Gazara R.K."/>
            <person name="Nizam S."/>
            <person name="Parween S."/>
            <person name="Chattopadhyay D."/>
            <person name="Verma P.K."/>
        </authorList>
    </citation>
    <scope>NUCLEOTIDE SEQUENCE [LARGE SCALE GENOMIC DNA]</scope>
    <source>
        <strain evidence="4 5">ArDII</strain>
    </source>
</reference>
<dbReference type="GO" id="GO:0032259">
    <property type="term" value="P:methylation"/>
    <property type="evidence" value="ECO:0007669"/>
    <property type="project" value="UniProtKB-KW"/>
</dbReference>
<dbReference type="CDD" id="cd02440">
    <property type="entry name" value="AdoMet_MTases"/>
    <property type="match status" value="1"/>
</dbReference>
<evidence type="ECO:0000256" key="3">
    <source>
        <dbReference type="SAM" id="MobiDB-lite"/>
    </source>
</evidence>
<dbReference type="OrthoDB" id="3647at2759"/>
<dbReference type="PANTHER" id="PTHR43861">
    <property type="entry name" value="TRANS-ACONITATE 2-METHYLTRANSFERASE-RELATED"/>
    <property type="match status" value="1"/>
</dbReference>
<accession>A0A163GNC4</accession>
<dbReference type="Pfam" id="PF13649">
    <property type="entry name" value="Methyltransf_25"/>
    <property type="match status" value="1"/>
</dbReference>
<evidence type="ECO:0000313" key="5">
    <source>
        <dbReference type="Proteomes" id="UP000076837"/>
    </source>
</evidence>
<evidence type="ECO:0000256" key="2">
    <source>
        <dbReference type="ARBA" id="ARBA00022679"/>
    </source>
</evidence>
<dbReference type="PANTHER" id="PTHR43861:SF1">
    <property type="entry name" value="TRANS-ACONITATE 2-METHYLTRANSFERASE"/>
    <property type="match status" value="1"/>
</dbReference>
<name>A0A163GNC4_DIDRA</name>
<dbReference type="SUPFAM" id="SSF53335">
    <property type="entry name" value="S-adenosyl-L-methionine-dependent methyltransferases"/>
    <property type="match status" value="1"/>
</dbReference>
<protein>
    <submittedName>
        <fullName evidence="4">Uncharacterized protein</fullName>
    </submittedName>
</protein>
<gene>
    <name evidence="4" type="ORF">ST47_g3928</name>
</gene>
<dbReference type="STRING" id="5454.A0A163GNC4"/>
<comment type="caution">
    <text evidence="4">The sequence shown here is derived from an EMBL/GenBank/DDBJ whole genome shotgun (WGS) entry which is preliminary data.</text>
</comment>
<keyword evidence="2" id="KW-0808">Transferase</keyword>
<organism evidence="4 5">
    <name type="scientific">Didymella rabiei</name>
    <name type="common">Chickpea ascochyta blight fungus</name>
    <name type="synonym">Mycosphaerella rabiei</name>
    <dbReference type="NCBI Taxonomy" id="5454"/>
    <lineage>
        <taxon>Eukaryota</taxon>
        <taxon>Fungi</taxon>
        <taxon>Dikarya</taxon>
        <taxon>Ascomycota</taxon>
        <taxon>Pezizomycotina</taxon>
        <taxon>Dothideomycetes</taxon>
        <taxon>Pleosporomycetidae</taxon>
        <taxon>Pleosporales</taxon>
        <taxon>Pleosporineae</taxon>
        <taxon>Didymellaceae</taxon>
        <taxon>Ascochyta</taxon>
    </lineage>
</organism>
<dbReference type="EMBL" id="JYNV01000148">
    <property type="protein sequence ID" value="KZM24934.1"/>
    <property type="molecule type" value="Genomic_DNA"/>
</dbReference>
<dbReference type="InterPro" id="IPR041698">
    <property type="entry name" value="Methyltransf_25"/>
</dbReference>
<sequence>MVQDADGKHGGANGGAASASKNEEQTESTQNTQYDQIGSRYLDIKLLPAAEPEVPSILAALGEGGVRGFKCLDLACGTGKYTHLLATLGATSVTGHDISPTMIASALTTYPPTQYPTLHFSVQDCSIPSSLPPPTHTYDLVFSAWLLNYAGSESELTNMFRVAERQMVQGARFVALTTNAHDPLMATPKRAFYGLDVLVLDPAYVAPDTREVVGIQARVQVGGGTERGGFEFDVFQFRKEVYERCAGRAGLEVAWREAVVPDDERKGVGYWDEWVTRPTFAMLEARRVGEGEAGDG</sequence>
<dbReference type="Gene3D" id="3.40.50.150">
    <property type="entry name" value="Vaccinia Virus protein VP39"/>
    <property type="match status" value="1"/>
</dbReference>
<evidence type="ECO:0000313" key="4">
    <source>
        <dbReference type="EMBL" id="KZM24934.1"/>
    </source>
</evidence>
<feature type="region of interest" description="Disordered" evidence="3">
    <location>
        <begin position="1"/>
        <end position="34"/>
    </location>
</feature>
<dbReference type="AlphaFoldDB" id="A0A163GNC4"/>
<keyword evidence="1" id="KW-0489">Methyltransferase</keyword>
<dbReference type="GO" id="GO:0008168">
    <property type="term" value="F:methyltransferase activity"/>
    <property type="evidence" value="ECO:0007669"/>
    <property type="project" value="UniProtKB-KW"/>
</dbReference>
<evidence type="ECO:0000256" key="1">
    <source>
        <dbReference type="ARBA" id="ARBA00022603"/>
    </source>
</evidence>
<proteinExistence type="predicted"/>
<dbReference type="Proteomes" id="UP000076837">
    <property type="component" value="Unassembled WGS sequence"/>
</dbReference>
<dbReference type="InterPro" id="IPR029063">
    <property type="entry name" value="SAM-dependent_MTases_sf"/>
</dbReference>
<keyword evidence="5" id="KW-1185">Reference proteome</keyword>